<protein>
    <recommendedName>
        <fullName evidence="4">Alpha/beta hydrolase family protein</fullName>
    </recommendedName>
</protein>
<dbReference type="AlphaFoldDB" id="A0A5B9QJQ8"/>
<sequence precursor="true">MCYATKSPVGMHLFLGNLVLALTPLLAGAQSDWPSTGQYDFSEWAGKKLEVFYSIPPLAKAESQIVIIVPGAKRNAQQYRDEWDQLAVANQFVTLVVGATEKDFPTEYEYNLGGVVDSIGNPRPEIEWLFSAIDPLFEDFKSRFGSKRETYSLYGHSAGGGFVHLFVLFKPNAKVETAVVANPAFATLLDREVEFPFGLHGAPLSEDAVKPWLARRLVLLLGDRDLDPRSKPLSDSPSARRQGPHVFARGLQLYKSALTESKLQGSELNWRLEVVPGVGHSNAHMASYAVKHLLPK</sequence>
<evidence type="ECO:0000313" key="2">
    <source>
        <dbReference type="EMBL" id="QEG34333.1"/>
    </source>
</evidence>
<dbReference type="EMBL" id="CP042913">
    <property type="protein sequence ID" value="QEG34333.1"/>
    <property type="molecule type" value="Genomic_DNA"/>
</dbReference>
<accession>A0A5B9QJQ8</accession>
<dbReference type="OrthoDB" id="1094867at2"/>
<evidence type="ECO:0000313" key="3">
    <source>
        <dbReference type="Proteomes" id="UP000323917"/>
    </source>
</evidence>
<dbReference type="Gene3D" id="3.40.50.1820">
    <property type="entry name" value="alpha/beta hydrolase"/>
    <property type="match status" value="1"/>
</dbReference>
<gene>
    <name evidence="2" type="ORF">Pr1d_16080</name>
</gene>
<keyword evidence="1" id="KW-0732">Signal</keyword>
<dbReference type="SUPFAM" id="SSF53474">
    <property type="entry name" value="alpha/beta-Hydrolases"/>
    <property type="match status" value="1"/>
</dbReference>
<proteinExistence type="predicted"/>
<dbReference type="InterPro" id="IPR029058">
    <property type="entry name" value="AB_hydrolase_fold"/>
</dbReference>
<evidence type="ECO:0000256" key="1">
    <source>
        <dbReference type="SAM" id="SignalP"/>
    </source>
</evidence>
<keyword evidence="3" id="KW-1185">Reference proteome</keyword>
<dbReference type="KEGG" id="bgok:Pr1d_16080"/>
<organism evidence="2 3">
    <name type="scientific">Bythopirellula goksoeyrii</name>
    <dbReference type="NCBI Taxonomy" id="1400387"/>
    <lineage>
        <taxon>Bacteria</taxon>
        <taxon>Pseudomonadati</taxon>
        <taxon>Planctomycetota</taxon>
        <taxon>Planctomycetia</taxon>
        <taxon>Pirellulales</taxon>
        <taxon>Lacipirellulaceae</taxon>
        <taxon>Bythopirellula</taxon>
    </lineage>
</organism>
<feature type="signal peptide" evidence="1">
    <location>
        <begin position="1"/>
        <end position="29"/>
    </location>
</feature>
<reference evidence="2 3" key="1">
    <citation type="submission" date="2019-08" db="EMBL/GenBank/DDBJ databases">
        <title>Deep-cultivation of Planctomycetes and their phenomic and genomic characterization uncovers novel biology.</title>
        <authorList>
            <person name="Wiegand S."/>
            <person name="Jogler M."/>
            <person name="Boedeker C."/>
            <person name="Pinto D."/>
            <person name="Vollmers J."/>
            <person name="Rivas-Marin E."/>
            <person name="Kohn T."/>
            <person name="Peeters S.H."/>
            <person name="Heuer A."/>
            <person name="Rast P."/>
            <person name="Oberbeckmann S."/>
            <person name="Bunk B."/>
            <person name="Jeske O."/>
            <person name="Meyerdierks A."/>
            <person name="Storesund J.E."/>
            <person name="Kallscheuer N."/>
            <person name="Luecker S."/>
            <person name="Lage O.M."/>
            <person name="Pohl T."/>
            <person name="Merkel B.J."/>
            <person name="Hornburger P."/>
            <person name="Mueller R.-W."/>
            <person name="Bruemmer F."/>
            <person name="Labrenz M."/>
            <person name="Spormann A.M."/>
            <person name="Op den Camp H."/>
            <person name="Overmann J."/>
            <person name="Amann R."/>
            <person name="Jetten M.S.M."/>
            <person name="Mascher T."/>
            <person name="Medema M.H."/>
            <person name="Devos D.P."/>
            <person name="Kaster A.-K."/>
            <person name="Ovreas L."/>
            <person name="Rohde M."/>
            <person name="Galperin M.Y."/>
            <person name="Jogler C."/>
        </authorList>
    </citation>
    <scope>NUCLEOTIDE SEQUENCE [LARGE SCALE GENOMIC DNA]</scope>
    <source>
        <strain evidence="2 3">Pr1d</strain>
    </source>
</reference>
<feature type="chain" id="PRO_5022850366" description="Alpha/beta hydrolase family protein" evidence="1">
    <location>
        <begin position="30"/>
        <end position="296"/>
    </location>
</feature>
<name>A0A5B9QJQ8_9BACT</name>
<dbReference type="Proteomes" id="UP000323917">
    <property type="component" value="Chromosome"/>
</dbReference>
<evidence type="ECO:0008006" key="4">
    <source>
        <dbReference type="Google" id="ProtNLM"/>
    </source>
</evidence>